<keyword evidence="3" id="KW-1185">Reference proteome</keyword>
<evidence type="ECO:0000256" key="1">
    <source>
        <dbReference type="ARBA" id="ARBA00006180"/>
    </source>
</evidence>
<dbReference type="PANTHER" id="PTHR12634">
    <property type="entry name" value="SIT4 YEAST -ASSOCIATING PROTEIN-RELATED"/>
    <property type="match status" value="1"/>
</dbReference>
<evidence type="ECO:0000313" key="3">
    <source>
        <dbReference type="Proteomes" id="UP001603857"/>
    </source>
</evidence>
<dbReference type="SUPFAM" id="SSF48371">
    <property type="entry name" value="ARM repeat"/>
    <property type="match status" value="1"/>
</dbReference>
<accession>A0ABD1N0B9</accession>
<gene>
    <name evidence="2" type="ORF">Fmac_009472</name>
</gene>
<comment type="caution">
    <text evidence="2">The sequence shown here is derived from an EMBL/GenBank/DDBJ whole genome shotgun (WGS) entry which is preliminary data.</text>
</comment>
<dbReference type="InterPro" id="IPR007587">
    <property type="entry name" value="SAPS"/>
</dbReference>
<evidence type="ECO:0000313" key="2">
    <source>
        <dbReference type="EMBL" id="KAL2341532.1"/>
    </source>
</evidence>
<organism evidence="2 3">
    <name type="scientific">Flemingia macrophylla</name>
    <dbReference type="NCBI Taxonomy" id="520843"/>
    <lineage>
        <taxon>Eukaryota</taxon>
        <taxon>Viridiplantae</taxon>
        <taxon>Streptophyta</taxon>
        <taxon>Embryophyta</taxon>
        <taxon>Tracheophyta</taxon>
        <taxon>Spermatophyta</taxon>
        <taxon>Magnoliopsida</taxon>
        <taxon>eudicotyledons</taxon>
        <taxon>Gunneridae</taxon>
        <taxon>Pentapetalae</taxon>
        <taxon>rosids</taxon>
        <taxon>fabids</taxon>
        <taxon>Fabales</taxon>
        <taxon>Fabaceae</taxon>
        <taxon>Papilionoideae</taxon>
        <taxon>50 kb inversion clade</taxon>
        <taxon>NPAAA clade</taxon>
        <taxon>indigoferoid/millettioid clade</taxon>
        <taxon>Phaseoleae</taxon>
        <taxon>Flemingia</taxon>
    </lineage>
</organism>
<protein>
    <submittedName>
        <fullName evidence="2">Uncharacterized protein</fullName>
    </submittedName>
</protein>
<name>A0ABD1N0B9_9FABA</name>
<dbReference type="EMBL" id="JBGMDY010000003">
    <property type="protein sequence ID" value="KAL2341532.1"/>
    <property type="molecule type" value="Genomic_DNA"/>
</dbReference>
<dbReference type="Pfam" id="PF04499">
    <property type="entry name" value="SAPS"/>
    <property type="match status" value="1"/>
</dbReference>
<dbReference type="Proteomes" id="UP001603857">
    <property type="component" value="Unassembled WGS sequence"/>
</dbReference>
<reference evidence="2 3" key="1">
    <citation type="submission" date="2024-08" db="EMBL/GenBank/DDBJ databases">
        <title>Insights into the chromosomal genome structure of Flemingia macrophylla.</title>
        <authorList>
            <person name="Ding Y."/>
            <person name="Zhao Y."/>
            <person name="Bi W."/>
            <person name="Wu M."/>
            <person name="Zhao G."/>
            <person name="Gong Y."/>
            <person name="Li W."/>
            <person name="Zhang P."/>
        </authorList>
    </citation>
    <scope>NUCLEOTIDE SEQUENCE [LARGE SCALE GENOMIC DNA]</scope>
    <source>
        <strain evidence="2">DYQJB</strain>
        <tissue evidence="2">Leaf</tissue>
    </source>
</reference>
<comment type="similarity">
    <text evidence="1">Belongs to the SAPS family.</text>
</comment>
<sequence length="191" mass="21085">MWLTNFVLTVPLKYKAHREIVKKLVELIGIISIMEVLIRLIGADEHMYVSNVDAVQWIEDSNVPEMIVDKFSSSDSPEVHANAAETLCAITHFAPAGLSVKISSPSFIGRLFRHALEVSRPKSVLVNSLSVCISLLDPKRHNFGAYLTYNRQMTNGSTVTANPETVEGMLESLGEKNTDLALTLPVIYSSV</sequence>
<dbReference type="AlphaFoldDB" id="A0ABD1N0B9"/>
<dbReference type="PANTHER" id="PTHR12634:SF37">
    <property type="entry name" value="SIT4 PHOSPHATASE-ASSOCIATED FAMILY PROTEIN"/>
    <property type="match status" value="1"/>
</dbReference>
<dbReference type="InterPro" id="IPR016024">
    <property type="entry name" value="ARM-type_fold"/>
</dbReference>
<proteinExistence type="inferred from homology"/>